<evidence type="ECO:0000313" key="8">
    <source>
        <dbReference type="Proteomes" id="UP001583172"/>
    </source>
</evidence>
<feature type="region of interest" description="Disordered" evidence="5">
    <location>
        <begin position="225"/>
        <end position="267"/>
    </location>
</feature>
<comment type="caution">
    <text evidence="7">The sequence shown here is derived from an EMBL/GenBank/DDBJ whole genome shotgun (WGS) entry which is preliminary data.</text>
</comment>
<evidence type="ECO:0000256" key="4">
    <source>
        <dbReference type="ARBA" id="ARBA00023136"/>
    </source>
</evidence>
<dbReference type="EMBL" id="JAZGSY010000729">
    <property type="protein sequence ID" value="KAL1835333.1"/>
    <property type="molecule type" value="Genomic_DNA"/>
</dbReference>
<dbReference type="InterPro" id="IPR051694">
    <property type="entry name" value="Immunoregulatory_rcpt-like"/>
</dbReference>
<protein>
    <submittedName>
        <fullName evidence="7">Uncharacterized protein</fullName>
    </submittedName>
</protein>
<name>A0ABR3V0K4_HUMIN</name>
<evidence type="ECO:0000256" key="2">
    <source>
        <dbReference type="ARBA" id="ARBA00022692"/>
    </source>
</evidence>
<evidence type="ECO:0000256" key="5">
    <source>
        <dbReference type="SAM" id="MobiDB-lite"/>
    </source>
</evidence>
<gene>
    <name evidence="7" type="ORF">VTJ49DRAFT_7007</name>
</gene>
<evidence type="ECO:0000256" key="3">
    <source>
        <dbReference type="ARBA" id="ARBA00022989"/>
    </source>
</evidence>
<feature type="compositionally biased region" description="Polar residues" evidence="5">
    <location>
        <begin position="242"/>
        <end position="267"/>
    </location>
</feature>
<reference evidence="7 8" key="1">
    <citation type="journal article" date="2024" name="Commun. Biol.">
        <title>Comparative genomic analysis of thermophilic fungi reveals convergent evolutionary adaptations and gene losses.</title>
        <authorList>
            <person name="Steindorff A.S."/>
            <person name="Aguilar-Pontes M.V."/>
            <person name="Robinson A.J."/>
            <person name="Andreopoulos B."/>
            <person name="LaButti K."/>
            <person name="Kuo A."/>
            <person name="Mondo S."/>
            <person name="Riley R."/>
            <person name="Otillar R."/>
            <person name="Haridas S."/>
            <person name="Lipzen A."/>
            <person name="Grimwood J."/>
            <person name="Schmutz J."/>
            <person name="Clum A."/>
            <person name="Reid I.D."/>
            <person name="Moisan M.C."/>
            <person name="Butler G."/>
            <person name="Nguyen T.T.M."/>
            <person name="Dewar K."/>
            <person name="Conant G."/>
            <person name="Drula E."/>
            <person name="Henrissat B."/>
            <person name="Hansel C."/>
            <person name="Singer S."/>
            <person name="Hutchinson M.I."/>
            <person name="de Vries R.P."/>
            <person name="Natvig D.O."/>
            <person name="Powell A.J."/>
            <person name="Tsang A."/>
            <person name="Grigoriev I.V."/>
        </authorList>
    </citation>
    <scope>NUCLEOTIDE SEQUENCE [LARGE SCALE GENOMIC DNA]</scope>
    <source>
        <strain evidence="7 8">CBS 620.91</strain>
    </source>
</reference>
<feature type="region of interest" description="Disordered" evidence="5">
    <location>
        <begin position="24"/>
        <end position="72"/>
    </location>
</feature>
<accession>A0ABR3V0K4</accession>
<keyword evidence="4 6" id="KW-0472">Membrane</keyword>
<keyword evidence="8" id="KW-1185">Reference proteome</keyword>
<keyword evidence="3 6" id="KW-1133">Transmembrane helix</keyword>
<evidence type="ECO:0000256" key="1">
    <source>
        <dbReference type="ARBA" id="ARBA00004167"/>
    </source>
</evidence>
<evidence type="ECO:0000313" key="7">
    <source>
        <dbReference type="EMBL" id="KAL1835333.1"/>
    </source>
</evidence>
<keyword evidence="2 6" id="KW-0812">Transmembrane</keyword>
<dbReference type="PANTHER" id="PTHR15549">
    <property type="entry name" value="PAIRED IMMUNOGLOBULIN-LIKE TYPE 2 RECEPTOR"/>
    <property type="match status" value="1"/>
</dbReference>
<proteinExistence type="predicted"/>
<evidence type="ECO:0000256" key="6">
    <source>
        <dbReference type="SAM" id="Phobius"/>
    </source>
</evidence>
<comment type="subcellular location">
    <subcellularLocation>
        <location evidence="1">Membrane</location>
        <topology evidence="1">Single-pass membrane protein</topology>
    </subcellularLocation>
</comment>
<dbReference type="Proteomes" id="UP001583172">
    <property type="component" value="Unassembled WGS sequence"/>
</dbReference>
<organism evidence="7 8">
    <name type="scientific">Humicola insolens</name>
    <name type="common">Soft-rot fungus</name>
    <dbReference type="NCBI Taxonomy" id="85995"/>
    <lineage>
        <taxon>Eukaryota</taxon>
        <taxon>Fungi</taxon>
        <taxon>Dikarya</taxon>
        <taxon>Ascomycota</taxon>
        <taxon>Pezizomycotina</taxon>
        <taxon>Sordariomycetes</taxon>
        <taxon>Sordariomycetidae</taxon>
        <taxon>Sordariales</taxon>
        <taxon>Chaetomiaceae</taxon>
        <taxon>Mycothermus</taxon>
    </lineage>
</organism>
<feature type="transmembrane region" description="Helical" evidence="6">
    <location>
        <begin position="75"/>
        <end position="96"/>
    </location>
</feature>
<sequence>MSYYGCGSKQTLYTIFSTPWGGTSTSTTITDSSTTTTTNIPATSTSQTTTSQTTSTSPAATNDSNSSSSSTPVDAIVGGVVGGVVALELIATGIIWMNLRSRRNSNGGNGGNAATTTDPAWTPIAPQMTGYATSAGGSNPPPTFDPRMSMAQSSAGMTSGYFGPGAIGATPPPQPGMQSMYAPVPPASPPIDDPNASMLYYNDPTTFQQQPASQPPAFVSELDTNEPVVRGYHGTPVEGARSSPQPQGMGSAFSQTQWTGSPPQQPQ</sequence>